<dbReference type="STRING" id="1576369.SAMN05421753_103319"/>
<organism evidence="1 2">
    <name type="scientific">Planctomicrobium piriforme</name>
    <dbReference type="NCBI Taxonomy" id="1576369"/>
    <lineage>
        <taxon>Bacteria</taxon>
        <taxon>Pseudomonadati</taxon>
        <taxon>Planctomycetota</taxon>
        <taxon>Planctomycetia</taxon>
        <taxon>Planctomycetales</taxon>
        <taxon>Planctomycetaceae</taxon>
        <taxon>Planctomicrobium</taxon>
    </lineage>
</organism>
<reference evidence="2" key="1">
    <citation type="submission" date="2016-10" db="EMBL/GenBank/DDBJ databases">
        <authorList>
            <person name="Varghese N."/>
            <person name="Submissions S."/>
        </authorList>
    </citation>
    <scope>NUCLEOTIDE SEQUENCE [LARGE SCALE GENOMIC DNA]</scope>
    <source>
        <strain evidence="2">DSM 26348</strain>
    </source>
</reference>
<dbReference type="Gene3D" id="1.25.40.10">
    <property type="entry name" value="Tetratricopeptide repeat domain"/>
    <property type="match status" value="1"/>
</dbReference>
<evidence type="ECO:0000313" key="1">
    <source>
        <dbReference type="EMBL" id="SFH87805.1"/>
    </source>
</evidence>
<accession>A0A1I3DM48</accession>
<dbReference type="Proteomes" id="UP000199518">
    <property type="component" value="Unassembled WGS sequence"/>
</dbReference>
<gene>
    <name evidence="1" type="ORF">SAMN05421753_103319</name>
</gene>
<evidence type="ECO:0000313" key="2">
    <source>
        <dbReference type="Proteomes" id="UP000199518"/>
    </source>
</evidence>
<protein>
    <recommendedName>
        <fullName evidence="3">Tetratricopeptide repeat-containing protein</fullName>
    </recommendedName>
</protein>
<evidence type="ECO:0008006" key="3">
    <source>
        <dbReference type="Google" id="ProtNLM"/>
    </source>
</evidence>
<dbReference type="SUPFAM" id="SSF48452">
    <property type="entry name" value="TPR-like"/>
    <property type="match status" value="1"/>
</dbReference>
<proteinExistence type="predicted"/>
<dbReference type="EMBL" id="FOQD01000003">
    <property type="protein sequence ID" value="SFH87805.1"/>
    <property type="molecule type" value="Genomic_DNA"/>
</dbReference>
<name>A0A1I3DM48_9PLAN</name>
<sequence length="269" mass="29995">MGLSLFSPRAGELCSLLSTAWQLHRTGDFTEADRHFEQALSQDDSADSRIEWGKSLRYRGQIEQALELLSSAWEQGKIRNCTSTQQSVCLELAALHREQGNTVLRHQFHQLSLTAHQNSASPGTDAMPEALLLETCFTVGAAVHGTWAANQFERLFTDSDDDFIKATAAEALSNHAWNSGSREKSLQLAKLSCLHFCRAGHISAALRISEVTAERLLALNRWSEGLATLAVAQHHAELLGLRTRVAFHRKQRSRLRRALGLQNQQHLHN</sequence>
<keyword evidence="2" id="KW-1185">Reference proteome</keyword>
<dbReference type="AlphaFoldDB" id="A0A1I3DM48"/>
<dbReference type="InterPro" id="IPR011990">
    <property type="entry name" value="TPR-like_helical_dom_sf"/>
</dbReference>